<dbReference type="InterPro" id="IPR027417">
    <property type="entry name" value="P-loop_NTPase"/>
</dbReference>
<dbReference type="Proteomes" id="UP001585080">
    <property type="component" value="Unassembled WGS sequence"/>
</dbReference>
<name>A0ABV5EHG0_9ACTN</name>
<organism evidence="2 3">
    <name type="scientific">Streptomyces broussonetiae</name>
    <dbReference type="NCBI Taxonomy" id="2686304"/>
    <lineage>
        <taxon>Bacteria</taxon>
        <taxon>Bacillati</taxon>
        <taxon>Actinomycetota</taxon>
        <taxon>Actinomycetes</taxon>
        <taxon>Kitasatosporales</taxon>
        <taxon>Streptomycetaceae</taxon>
        <taxon>Streptomyces</taxon>
    </lineage>
</organism>
<dbReference type="EMBL" id="JAYMRP010000029">
    <property type="protein sequence ID" value="MFB8776284.1"/>
    <property type="molecule type" value="Genomic_DNA"/>
</dbReference>
<proteinExistence type="predicted"/>
<dbReference type="RefSeq" id="WP_376734834.1">
    <property type="nucleotide sequence ID" value="NZ_JAYMRP010000029.1"/>
</dbReference>
<comment type="caution">
    <text evidence="2">The sequence shown here is derived from an EMBL/GenBank/DDBJ whole genome shotgun (WGS) entry which is preliminary data.</text>
</comment>
<evidence type="ECO:0000313" key="3">
    <source>
        <dbReference type="Proteomes" id="UP001585080"/>
    </source>
</evidence>
<dbReference type="Gene3D" id="3.40.50.300">
    <property type="entry name" value="P-loop containing nucleotide triphosphate hydrolases"/>
    <property type="match status" value="1"/>
</dbReference>
<feature type="transmembrane region" description="Helical" evidence="1">
    <location>
        <begin position="12"/>
        <end position="33"/>
    </location>
</feature>
<keyword evidence="1" id="KW-0472">Membrane</keyword>
<dbReference type="SUPFAM" id="SSF52540">
    <property type="entry name" value="P-loop containing nucleoside triphosphate hydrolases"/>
    <property type="match status" value="1"/>
</dbReference>
<keyword evidence="3" id="KW-1185">Reference proteome</keyword>
<evidence type="ECO:0000256" key="1">
    <source>
        <dbReference type="SAM" id="Phobius"/>
    </source>
</evidence>
<sequence>MVELITSFASWSSLLLLVALFGFAPGFLLRIVLKFYPQDDPRRRELLAELYAVPRLERPFWVAEQFETALAEGLPQQGRRMRHKVARVMSRRVEKTVKGHVRRYMPAPDCPGLDVAQAYVLERLLVKDPANARIAILGAPGTGKTLGSRLFAHRLLEESGADEWRVPVWIEMRRWDPVTVSCDGLIADVMTRRLGLSLKLTRNLIHSGRVFPIFDGFDEIDSDRRLAAVRELNRQWSGRPMLITCRDDEQAGLAMLDDAADIGRTFLPGPSCLPAEWLTEEDT</sequence>
<evidence type="ECO:0000313" key="2">
    <source>
        <dbReference type="EMBL" id="MFB8776284.1"/>
    </source>
</evidence>
<protein>
    <recommendedName>
        <fullName evidence="4">NACHT domain-containing protein</fullName>
    </recommendedName>
</protein>
<reference evidence="2 3" key="1">
    <citation type="submission" date="2024-01" db="EMBL/GenBank/DDBJ databases">
        <title>Genome mining of biosynthetic gene clusters to explore secondary metabolites of Streptomyces sp.</title>
        <authorList>
            <person name="Baig A."/>
            <person name="Ajitkumar Shintre N."/>
            <person name="Kumar H."/>
            <person name="Anbarasu A."/>
            <person name="Ramaiah S."/>
        </authorList>
    </citation>
    <scope>NUCLEOTIDE SEQUENCE [LARGE SCALE GENOMIC DNA]</scope>
    <source>
        <strain evidence="2 3">A57</strain>
    </source>
</reference>
<evidence type="ECO:0008006" key="4">
    <source>
        <dbReference type="Google" id="ProtNLM"/>
    </source>
</evidence>
<accession>A0ABV5EHG0</accession>
<keyword evidence="1" id="KW-0812">Transmembrane</keyword>
<gene>
    <name evidence="2" type="ORF">VSS16_26680</name>
</gene>
<keyword evidence="1" id="KW-1133">Transmembrane helix</keyword>